<dbReference type="EMBL" id="CAJVPZ010013753">
    <property type="protein sequence ID" value="CAG8651595.1"/>
    <property type="molecule type" value="Genomic_DNA"/>
</dbReference>
<sequence length="110" mass="12597">MAHEFFDYDSGDQSEFTDKNFNDANFNEENPIPVVLVEGFIGPSKPSYWGPIKSFFSNSYEDQHYNKAGIDKNEKKLYPKTRRCIFVTPGCGSSLHDRAVEIFYQIKGGK</sequence>
<proteinExistence type="predicted"/>
<name>A0A9N9DSQ9_9GLOM</name>
<dbReference type="AlphaFoldDB" id="A0A9N9DSQ9"/>
<reference evidence="2" key="1">
    <citation type="submission" date="2021-06" db="EMBL/GenBank/DDBJ databases">
        <authorList>
            <person name="Kallberg Y."/>
            <person name="Tangrot J."/>
            <person name="Rosling A."/>
        </authorList>
    </citation>
    <scope>NUCLEOTIDE SEQUENCE</scope>
    <source>
        <strain evidence="2">IN212</strain>
    </source>
</reference>
<evidence type="ECO:0000313" key="3">
    <source>
        <dbReference type="Proteomes" id="UP000789396"/>
    </source>
</evidence>
<organism evidence="2 3">
    <name type="scientific">Racocetra fulgida</name>
    <dbReference type="NCBI Taxonomy" id="60492"/>
    <lineage>
        <taxon>Eukaryota</taxon>
        <taxon>Fungi</taxon>
        <taxon>Fungi incertae sedis</taxon>
        <taxon>Mucoromycota</taxon>
        <taxon>Glomeromycotina</taxon>
        <taxon>Glomeromycetes</taxon>
        <taxon>Diversisporales</taxon>
        <taxon>Gigasporaceae</taxon>
        <taxon>Racocetra</taxon>
    </lineage>
</organism>
<feature type="non-terminal residue" evidence="2">
    <location>
        <position position="110"/>
    </location>
</feature>
<dbReference type="InterPro" id="IPR029058">
    <property type="entry name" value="AB_hydrolase_fold"/>
</dbReference>
<comment type="caution">
    <text evidence="2">The sequence shown here is derived from an EMBL/GenBank/DDBJ whole genome shotgun (WGS) entry which is preliminary data.</text>
</comment>
<dbReference type="OrthoDB" id="206848at2759"/>
<protein>
    <submittedName>
        <fullName evidence="2">19005_t:CDS:1</fullName>
    </submittedName>
</protein>
<dbReference type="Gene3D" id="3.40.50.1820">
    <property type="entry name" value="alpha/beta hydrolase"/>
    <property type="match status" value="1"/>
</dbReference>
<keyword evidence="3" id="KW-1185">Reference proteome</keyword>
<accession>A0A9N9DSQ9</accession>
<dbReference type="Proteomes" id="UP000789396">
    <property type="component" value="Unassembled WGS sequence"/>
</dbReference>
<evidence type="ECO:0000313" key="2">
    <source>
        <dbReference type="EMBL" id="CAG8651595.1"/>
    </source>
</evidence>
<evidence type="ECO:0000256" key="1">
    <source>
        <dbReference type="SAM" id="MobiDB-lite"/>
    </source>
</evidence>
<feature type="region of interest" description="Disordered" evidence="1">
    <location>
        <begin position="1"/>
        <end position="22"/>
    </location>
</feature>
<gene>
    <name evidence="2" type="ORF">RFULGI_LOCUS8480</name>
</gene>